<dbReference type="PANTHER" id="PTHR43531:SF14">
    <property type="entry name" value="METHYL-ACCEPTING CHEMOTAXIS PROTEIN I-RELATED"/>
    <property type="match status" value="1"/>
</dbReference>
<dbReference type="GO" id="GO:0004888">
    <property type="term" value="F:transmembrane signaling receptor activity"/>
    <property type="evidence" value="ECO:0007669"/>
    <property type="project" value="TreeGrafter"/>
</dbReference>
<dbReference type="AlphaFoldDB" id="A0A934W8S0"/>
<evidence type="ECO:0000256" key="4">
    <source>
        <dbReference type="PROSITE-ProRule" id="PRU00284"/>
    </source>
</evidence>
<evidence type="ECO:0000313" key="9">
    <source>
        <dbReference type="EMBL" id="MBK4737128.1"/>
    </source>
</evidence>
<comment type="caution">
    <text evidence="9">The sequence shown here is derived from an EMBL/GenBank/DDBJ whole genome shotgun (WGS) entry which is preliminary data.</text>
</comment>
<dbReference type="GO" id="GO:0007165">
    <property type="term" value="P:signal transduction"/>
    <property type="evidence" value="ECO:0007669"/>
    <property type="project" value="UniProtKB-KW"/>
</dbReference>
<dbReference type="GO" id="GO:0006935">
    <property type="term" value="P:chemotaxis"/>
    <property type="evidence" value="ECO:0007669"/>
    <property type="project" value="TreeGrafter"/>
</dbReference>
<evidence type="ECO:0000259" key="7">
    <source>
        <dbReference type="PROSITE" id="PS50112"/>
    </source>
</evidence>
<dbReference type="Gene3D" id="3.30.450.20">
    <property type="entry name" value="PAS domain"/>
    <property type="match status" value="1"/>
</dbReference>
<dbReference type="PANTHER" id="PTHR43531">
    <property type="entry name" value="PROTEIN ICFG"/>
    <property type="match status" value="1"/>
</dbReference>
<dbReference type="SUPFAM" id="SSF55785">
    <property type="entry name" value="PYP-like sensor domain (PAS domain)"/>
    <property type="match status" value="1"/>
</dbReference>
<dbReference type="NCBIfam" id="TIGR00229">
    <property type="entry name" value="sensory_box"/>
    <property type="match status" value="1"/>
</dbReference>
<dbReference type="Pfam" id="PF00672">
    <property type="entry name" value="HAMP"/>
    <property type="match status" value="1"/>
</dbReference>
<dbReference type="RefSeq" id="WP_200595165.1">
    <property type="nucleotide sequence ID" value="NZ_JAEPBG010000010.1"/>
</dbReference>
<dbReference type="CDD" id="cd00130">
    <property type="entry name" value="PAS"/>
    <property type="match status" value="1"/>
</dbReference>
<dbReference type="InterPro" id="IPR035965">
    <property type="entry name" value="PAS-like_dom_sf"/>
</dbReference>
<sequence length="517" mass="55085">MRLNLPVTQQEYVLREDQSIVSKTDTRGCITYVNAHFIEVSGFPEAELIGAPQNIVRHPDMPPAAFADMWRVLKSDRPWTGMVKNRRKNGDHYWVLANVTPVRENGVTVGYLSVRTRPERAAIEAAESAYRRMREDGSTLTVRNGRVAQTGWRGWVDRVAHLGLAARFGLLLAPVALLLVALGVDAAWHGAVWRAAGAGIGVALCAGLALLLRAAVLAPLSRAMATARAVAGGDLSQHFSSSRDDEIGHLMRALQQMNVNLSSIIGDVRVGMDAMLTDVDGIVADNGDLSGRTASQAASLEETASSMEQLASTVRANADHAQDASRLASTACDIAERGGAIVAGAGDAMREISRAAHRIVDIIGVIDGIAFQTNILALNAAVEAARAGEQGRGFAVVATEVRALAQRSAGAAREIKSLIEESVTRVDDGARRVEQAGVTMTEMTGSARQVSSLMEEIRLATREQSQGIDQVNSAVAEMDRITQQNAALVDSAAVASGGLQRQARQLQAAMAMFRVGR</sequence>
<comment type="subcellular location">
    <subcellularLocation>
        <location evidence="1">Membrane</location>
    </subcellularLocation>
</comment>
<dbReference type="PROSITE" id="PS50112">
    <property type="entry name" value="PAS"/>
    <property type="match status" value="1"/>
</dbReference>
<dbReference type="InterPro" id="IPR004089">
    <property type="entry name" value="MCPsignal_dom"/>
</dbReference>
<keyword evidence="4" id="KW-0807">Transducer</keyword>
<evidence type="ECO:0000256" key="1">
    <source>
        <dbReference type="ARBA" id="ARBA00004370"/>
    </source>
</evidence>
<dbReference type="Pfam" id="PF00015">
    <property type="entry name" value="MCPsignal"/>
    <property type="match status" value="1"/>
</dbReference>
<organism evidence="9 10">
    <name type="scientific">Noviherbaspirillum pedocola</name>
    <dbReference type="NCBI Taxonomy" id="2801341"/>
    <lineage>
        <taxon>Bacteria</taxon>
        <taxon>Pseudomonadati</taxon>
        <taxon>Pseudomonadota</taxon>
        <taxon>Betaproteobacteria</taxon>
        <taxon>Burkholderiales</taxon>
        <taxon>Oxalobacteraceae</taxon>
        <taxon>Noviherbaspirillum</taxon>
    </lineage>
</organism>
<evidence type="ECO:0000259" key="6">
    <source>
        <dbReference type="PROSITE" id="PS50111"/>
    </source>
</evidence>
<feature type="domain" description="HAMP" evidence="8">
    <location>
        <begin position="214"/>
        <end position="266"/>
    </location>
</feature>
<dbReference type="InterPro" id="IPR003660">
    <property type="entry name" value="HAMP_dom"/>
</dbReference>
<reference evidence="9" key="1">
    <citation type="submission" date="2021-01" db="EMBL/GenBank/DDBJ databases">
        <title>Genome sequence of strain Noviherbaspirillum sp. DKR-6.</title>
        <authorList>
            <person name="Chaudhary D.K."/>
        </authorList>
    </citation>
    <scope>NUCLEOTIDE SEQUENCE</scope>
    <source>
        <strain evidence="9">DKR-6</strain>
    </source>
</reference>
<feature type="domain" description="PAS" evidence="7">
    <location>
        <begin position="25"/>
        <end position="50"/>
    </location>
</feature>
<dbReference type="SMART" id="SM00304">
    <property type="entry name" value="HAMP"/>
    <property type="match status" value="1"/>
</dbReference>
<keyword evidence="2" id="KW-0488">Methylation</keyword>
<dbReference type="SMART" id="SM00086">
    <property type="entry name" value="PAC"/>
    <property type="match status" value="1"/>
</dbReference>
<feature type="transmembrane region" description="Helical" evidence="5">
    <location>
        <begin position="195"/>
        <end position="218"/>
    </location>
</feature>
<keyword evidence="5" id="KW-1133">Transmembrane helix</keyword>
<feature type="domain" description="Methyl-accepting transducer" evidence="6">
    <location>
        <begin position="271"/>
        <end position="500"/>
    </location>
</feature>
<protein>
    <submittedName>
        <fullName evidence="9">PAS domain-containing protein</fullName>
    </submittedName>
</protein>
<dbReference type="PROSITE" id="PS50111">
    <property type="entry name" value="CHEMOTAXIS_TRANSDUC_2"/>
    <property type="match status" value="1"/>
</dbReference>
<dbReference type="InterPro" id="IPR051310">
    <property type="entry name" value="MCP_chemotaxis"/>
</dbReference>
<dbReference type="Pfam" id="PF08447">
    <property type="entry name" value="PAS_3"/>
    <property type="match status" value="1"/>
</dbReference>
<dbReference type="Proteomes" id="UP000622890">
    <property type="component" value="Unassembled WGS sequence"/>
</dbReference>
<dbReference type="EMBL" id="JAEPBG010000010">
    <property type="protein sequence ID" value="MBK4737128.1"/>
    <property type="molecule type" value="Genomic_DNA"/>
</dbReference>
<name>A0A934W8S0_9BURK</name>
<keyword evidence="5" id="KW-0812">Transmembrane</keyword>
<dbReference type="Gene3D" id="1.10.287.950">
    <property type="entry name" value="Methyl-accepting chemotaxis protein"/>
    <property type="match status" value="1"/>
</dbReference>
<evidence type="ECO:0000313" key="10">
    <source>
        <dbReference type="Proteomes" id="UP000622890"/>
    </source>
</evidence>
<feature type="transmembrane region" description="Helical" evidence="5">
    <location>
        <begin position="168"/>
        <end position="189"/>
    </location>
</feature>
<dbReference type="PROSITE" id="PS50885">
    <property type="entry name" value="HAMP"/>
    <property type="match status" value="1"/>
</dbReference>
<proteinExistence type="inferred from homology"/>
<dbReference type="FunFam" id="1.10.287.950:FF:000001">
    <property type="entry name" value="Methyl-accepting chemotaxis sensory transducer"/>
    <property type="match status" value="1"/>
</dbReference>
<evidence type="ECO:0000256" key="5">
    <source>
        <dbReference type="SAM" id="Phobius"/>
    </source>
</evidence>
<evidence type="ECO:0000259" key="8">
    <source>
        <dbReference type="PROSITE" id="PS50885"/>
    </source>
</evidence>
<dbReference type="InterPro" id="IPR000014">
    <property type="entry name" value="PAS"/>
</dbReference>
<evidence type="ECO:0000256" key="2">
    <source>
        <dbReference type="ARBA" id="ARBA00022481"/>
    </source>
</evidence>
<dbReference type="GO" id="GO:0005886">
    <property type="term" value="C:plasma membrane"/>
    <property type="evidence" value="ECO:0007669"/>
    <property type="project" value="TreeGrafter"/>
</dbReference>
<dbReference type="SUPFAM" id="SSF58104">
    <property type="entry name" value="Methyl-accepting chemotaxis protein (MCP) signaling domain"/>
    <property type="match status" value="1"/>
</dbReference>
<dbReference type="InterPro" id="IPR001610">
    <property type="entry name" value="PAC"/>
</dbReference>
<evidence type="ECO:0000256" key="3">
    <source>
        <dbReference type="ARBA" id="ARBA00029447"/>
    </source>
</evidence>
<dbReference type="SMART" id="SM00283">
    <property type="entry name" value="MA"/>
    <property type="match status" value="1"/>
</dbReference>
<dbReference type="CDD" id="cd11386">
    <property type="entry name" value="MCP_signal"/>
    <property type="match status" value="1"/>
</dbReference>
<comment type="similarity">
    <text evidence="3">Belongs to the methyl-accepting chemotaxis (MCP) protein family.</text>
</comment>
<gene>
    <name evidence="9" type="ORF">JJB74_21110</name>
</gene>
<dbReference type="InterPro" id="IPR013655">
    <property type="entry name" value="PAS_fold_3"/>
</dbReference>
<accession>A0A934W8S0</accession>
<dbReference type="CDD" id="cd06225">
    <property type="entry name" value="HAMP"/>
    <property type="match status" value="1"/>
</dbReference>
<keyword evidence="5" id="KW-0472">Membrane</keyword>
<keyword evidence="10" id="KW-1185">Reference proteome</keyword>